<protein>
    <submittedName>
        <fullName evidence="6">Sigma-54 dependent transcriptional regulator</fullName>
    </submittedName>
</protein>
<evidence type="ECO:0000259" key="4">
    <source>
        <dbReference type="PROSITE" id="PS50045"/>
    </source>
</evidence>
<name>A0ABT7QL77_9GAMM</name>
<dbReference type="InterPro" id="IPR002078">
    <property type="entry name" value="Sigma_54_int"/>
</dbReference>
<reference evidence="6" key="1">
    <citation type="submission" date="2022-08" db="EMBL/GenBank/DDBJ databases">
        <authorList>
            <person name="Dzunkova M."/>
            <person name="La Clair J."/>
            <person name="Tyml T."/>
            <person name="Doud D."/>
            <person name="Schulz F."/>
            <person name="Piquer S."/>
            <person name="Porcel Sanchis D."/>
            <person name="Osborn A."/>
            <person name="Robinson D."/>
            <person name="Louie K.B."/>
            <person name="Bowen B.P."/>
            <person name="Bowers R."/>
            <person name="Lee J."/>
            <person name="Arnau Llombart V."/>
            <person name="Diaz Villanueva W."/>
            <person name="Gosliner T."/>
            <person name="Northen T."/>
            <person name="Cheng J.-F."/>
            <person name="Burkart M.D."/>
            <person name="Woyke T."/>
        </authorList>
    </citation>
    <scope>NUCLEOTIDE SEQUENCE</scope>
    <source>
        <strain evidence="6">Df01</strain>
    </source>
</reference>
<dbReference type="InterPro" id="IPR027417">
    <property type="entry name" value="P-loop_NTPase"/>
</dbReference>
<dbReference type="PANTHER" id="PTHR32071">
    <property type="entry name" value="TRANSCRIPTIONAL REGULATORY PROTEIN"/>
    <property type="match status" value="1"/>
</dbReference>
<dbReference type="PROSITE" id="PS00675">
    <property type="entry name" value="SIGMA54_INTERACT_1"/>
    <property type="match status" value="1"/>
</dbReference>
<feature type="domain" description="Sigma-54 factor interaction" evidence="4">
    <location>
        <begin position="138"/>
        <end position="360"/>
    </location>
</feature>
<keyword evidence="3" id="KW-0597">Phosphoprotein</keyword>
<dbReference type="SUPFAM" id="SSF52540">
    <property type="entry name" value="P-loop containing nucleoside triphosphate hydrolases"/>
    <property type="match status" value="1"/>
</dbReference>
<proteinExistence type="predicted"/>
<dbReference type="Gene3D" id="3.40.50.300">
    <property type="entry name" value="P-loop containing nucleotide triphosphate hydrolases"/>
    <property type="match status" value="1"/>
</dbReference>
<dbReference type="SMART" id="SM00448">
    <property type="entry name" value="REC"/>
    <property type="match status" value="1"/>
</dbReference>
<evidence type="ECO:0000256" key="3">
    <source>
        <dbReference type="PROSITE-ProRule" id="PRU00169"/>
    </source>
</evidence>
<dbReference type="SUPFAM" id="SSF52172">
    <property type="entry name" value="CheY-like"/>
    <property type="match status" value="1"/>
</dbReference>
<sequence>MSAKPLLLIVDDDSLIQDALSGYLNEDFSIIGAHNVAEVKSALQQSPQPPDCALVDLGLPPVPHRPDEGFAAIRLIQAASPDCAIVVVSGQEARRHAQRARALGAGDYVEKPCEPNVLRDKLLSCKKMLTLARRNMGLVGDSPAIVNLRQSIAQASAAPFPVLIRGETGTGKELVARALHENSRAGKAFLPINCATIPDHLAEPTLFGHAKGAFTGAAIASAGLLGDAEDGTLFLDEIADLSPSTQGKLLRAVETGEYSRVGETRPRQCAARIVAATNRIGGDFRRDLYHRLSAFVLSTPPLRELAEDRFVLLAHFRTRIAKDMHALPFELTPGAEAIWRAYRFPGNTRELRNIVARLQIKCGGGMVDEDTVTAEFYPGEDFDDGARAAELHRFANSLLQSKNLSLPVLLDEIGAVFVRETLVRCNDDETQAAAILKISTTQLRRQLRQDFGGTL</sequence>
<feature type="domain" description="Response regulatory" evidence="5">
    <location>
        <begin position="6"/>
        <end position="126"/>
    </location>
</feature>
<dbReference type="SMART" id="SM00382">
    <property type="entry name" value="AAA"/>
    <property type="match status" value="1"/>
</dbReference>
<evidence type="ECO:0000259" key="5">
    <source>
        <dbReference type="PROSITE" id="PS50110"/>
    </source>
</evidence>
<dbReference type="InterPro" id="IPR011006">
    <property type="entry name" value="CheY-like_superfamily"/>
</dbReference>
<dbReference type="EMBL" id="JANQAO010000002">
    <property type="protein sequence ID" value="MDM5147471.1"/>
    <property type="molecule type" value="Genomic_DNA"/>
</dbReference>
<organism evidence="6 7">
    <name type="scientific">Candidatus Doriopsillibacter californiensis</name>
    <dbReference type="NCBI Taxonomy" id="2970740"/>
    <lineage>
        <taxon>Bacteria</taxon>
        <taxon>Pseudomonadati</taxon>
        <taxon>Pseudomonadota</taxon>
        <taxon>Gammaproteobacteria</taxon>
        <taxon>Candidatus Tethybacterales</taxon>
        <taxon>Candidatus Persebacteraceae</taxon>
        <taxon>Candidatus Doriopsillibacter</taxon>
    </lineage>
</organism>
<dbReference type="InterPro" id="IPR003593">
    <property type="entry name" value="AAA+_ATPase"/>
</dbReference>
<dbReference type="Gene3D" id="1.10.8.60">
    <property type="match status" value="1"/>
</dbReference>
<dbReference type="Proteomes" id="UP001168167">
    <property type="component" value="Unassembled WGS sequence"/>
</dbReference>
<dbReference type="Pfam" id="PF00158">
    <property type="entry name" value="Sigma54_activat"/>
    <property type="match status" value="1"/>
</dbReference>
<gene>
    <name evidence="6" type="ORF">NQX30_03680</name>
</gene>
<evidence type="ECO:0000313" key="7">
    <source>
        <dbReference type="Proteomes" id="UP001168167"/>
    </source>
</evidence>
<evidence type="ECO:0000313" key="6">
    <source>
        <dbReference type="EMBL" id="MDM5147471.1"/>
    </source>
</evidence>
<evidence type="ECO:0000256" key="2">
    <source>
        <dbReference type="ARBA" id="ARBA00022840"/>
    </source>
</evidence>
<dbReference type="Gene3D" id="3.40.50.2300">
    <property type="match status" value="1"/>
</dbReference>
<dbReference type="InterPro" id="IPR058031">
    <property type="entry name" value="AAA_lid_NorR"/>
</dbReference>
<dbReference type="PROSITE" id="PS50110">
    <property type="entry name" value="RESPONSE_REGULATORY"/>
    <property type="match status" value="1"/>
</dbReference>
<dbReference type="CDD" id="cd00009">
    <property type="entry name" value="AAA"/>
    <property type="match status" value="1"/>
</dbReference>
<dbReference type="CDD" id="cd00156">
    <property type="entry name" value="REC"/>
    <property type="match status" value="1"/>
</dbReference>
<dbReference type="PROSITE" id="PS50045">
    <property type="entry name" value="SIGMA54_INTERACT_4"/>
    <property type="match status" value="1"/>
</dbReference>
<comment type="caution">
    <text evidence="6">The sequence shown here is derived from an EMBL/GenBank/DDBJ whole genome shotgun (WGS) entry which is preliminary data.</text>
</comment>
<feature type="modified residue" description="4-aspartylphosphate" evidence="3">
    <location>
        <position position="56"/>
    </location>
</feature>
<keyword evidence="1" id="KW-0547">Nucleotide-binding</keyword>
<dbReference type="Pfam" id="PF00072">
    <property type="entry name" value="Response_reg"/>
    <property type="match status" value="1"/>
</dbReference>
<keyword evidence="2" id="KW-0067">ATP-binding</keyword>
<dbReference type="InterPro" id="IPR025662">
    <property type="entry name" value="Sigma_54_int_dom_ATP-bd_1"/>
</dbReference>
<keyword evidence="7" id="KW-1185">Reference proteome</keyword>
<reference evidence="6" key="2">
    <citation type="journal article" date="2023" name="Microbiome">
        <title>Synthase-selected sorting approach identifies a beta-lactone synthase in a nudibranch symbiotic bacterium.</title>
        <authorList>
            <person name="Dzunkova M."/>
            <person name="La Clair J.J."/>
            <person name="Tyml T."/>
            <person name="Doud D."/>
            <person name="Schulz F."/>
            <person name="Piquer-Esteban S."/>
            <person name="Porcel Sanchis D."/>
            <person name="Osborn A."/>
            <person name="Robinson D."/>
            <person name="Louie K.B."/>
            <person name="Bowen B.P."/>
            <person name="Bowers R.M."/>
            <person name="Lee J."/>
            <person name="Arnau V."/>
            <person name="Diaz-Villanueva W."/>
            <person name="Stepanauskas R."/>
            <person name="Gosliner T."/>
            <person name="Date S.V."/>
            <person name="Northen T.R."/>
            <person name="Cheng J.F."/>
            <person name="Burkart M.D."/>
            <person name="Woyke T."/>
        </authorList>
    </citation>
    <scope>NUCLEOTIDE SEQUENCE</scope>
    <source>
        <strain evidence="6">Df01</strain>
    </source>
</reference>
<dbReference type="Pfam" id="PF25601">
    <property type="entry name" value="AAA_lid_14"/>
    <property type="match status" value="1"/>
</dbReference>
<evidence type="ECO:0000256" key="1">
    <source>
        <dbReference type="ARBA" id="ARBA00022741"/>
    </source>
</evidence>
<accession>A0ABT7QL77</accession>
<dbReference type="InterPro" id="IPR001789">
    <property type="entry name" value="Sig_transdc_resp-reg_receiver"/>
</dbReference>